<dbReference type="NCBIfam" id="TIGR03821">
    <property type="entry name" value="EFP_modif_epmB"/>
    <property type="match status" value="1"/>
</dbReference>
<evidence type="ECO:0000256" key="5">
    <source>
        <dbReference type="ARBA" id="ARBA00022363"/>
    </source>
</evidence>
<comment type="similarity">
    <text evidence="4">Belongs to the radical SAM superfamily. KamA family.</text>
</comment>
<evidence type="ECO:0000256" key="10">
    <source>
        <dbReference type="ARBA" id="ARBA00023004"/>
    </source>
</evidence>
<name>A0ABY0BYD1_9GAMM</name>
<dbReference type="PANTHER" id="PTHR30538">
    <property type="entry name" value="LYSINE 2,3-AMINOMUTASE-RELATED"/>
    <property type="match status" value="1"/>
</dbReference>
<dbReference type="Proteomes" id="UP000287410">
    <property type="component" value="Unassembled WGS sequence"/>
</dbReference>
<keyword evidence="10" id="KW-0408">Iron</keyword>
<comment type="caution">
    <text evidence="15">The sequence shown here is derived from an EMBL/GenBank/DDBJ whole genome shotgun (WGS) entry which is preliminary data.</text>
</comment>
<evidence type="ECO:0000313" key="15">
    <source>
        <dbReference type="EMBL" id="RUO29420.1"/>
    </source>
</evidence>
<dbReference type="PANTHER" id="PTHR30538:SF1">
    <property type="entry name" value="L-LYSINE 2,3-AMINOMUTASE"/>
    <property type="match status" value="1"/>
</dbReference>
<dbReference type="NCBIfam" id="TIGR00238">
    <property type="entry name" value="KamA family radical SAM protein"/>
    <property type="match status" value="1"/>
</dbReference>
<dbReference type="InterPro" id="IPR058240">
    <property type="entry name" value="rSAM_sf"/>
</dbReference>
<dbReference type="InterPro" id="IPR003739">
    <property type="entry name" value="Lys_aminomutase/Glu_NH3_mut"/>
</dbReference>
<evidence type="ECO:0000256" key="8">
    <source>
        <dbReference type="ARBA" id="ARBA00022723"/>
    </source>
</evidence>
<reference evidence="15 16" key="1">
    <citation type="journal article" date="2018" name="Front. Microbiol.">
        <title>Genome-Based Analysis Reveals the Taxonomy and Diversity of the Family Idiomarinaceae.</title>
        <authorList>
            <person name="Liu Y."/>
            <person name="Lai Q."/>
            <person name="Shao Z."/>
        </authorList>
    </citation>
    <scope>NUCLEOTIDE SEQUENCE [LARGE SCALE GENOMIC DNA]</scope>
    <source>
        <strain evidence="15 16">GBSy1</strain>
    </source>
</reference>
<evidence type="ECO:0000256" key="9">
    <source>
        <dbReference type="ARBA" id="ARBA00022898"/>
    </source>
</evidence>
<evidence type="ECO:0000256" key="7">
    <source>
        <dbReference type="ARBA" id="ARBA00022691"/>
    </source>
</evidence>
<dbReference type="InterPro" id="IPR013785">
    <property type="entry name" value="Aldolase_TIM"/>
</dbReference>
<comment type="cofactor">
    <cofactor evidence="2">
        <name>pyridoxal 5'-phosphate</name>
        <dbReference type="ChEBI" id="CHEBI:597326"/>
    </cofactor>
</comment>
<dbReference type="InterPro" id="IPR007197">
    <property type="entry name" value="rSAM"/>
</dbReference>
<dbReference type="SFLD" id="SFLDF00314">
    <property type="entry name" value="L-lysine_2_3-aminomutase_(yjeK"/>
    <property type="match status" value="1"/>
</dbReference>
<keyword evidence="16" id="KW-1185">Reference proteome</keyword>
<sequence>MQPTAQQVTPIELESSWQHQLADAYTDPQTLGQALQLDANWVKQHAPARQLFSMRVPKHFVSLMQRGDPNDPLLRQVWPREDEFTVVDGYNADPLGEESATAASGILHKYQSRLLLILRGGCAVNCRYCFRRHFPYAEHKIGRRELERVHAYILQHPDVNEVILSGGDPLMANDEQLSHVLDMLERLPQLTRVRIHSRLPVVIPQRLTQTLGLRLQRSRLQVILVIHANHGNEISPALSQRLATWRQQGIHLLNQSVLLKGVNDSAGILAELSEKLFASQVMPYYLHQLDKVAGAAHFAVSDANASLIMHDLLRTLPGFLVPRLVREIAGEASKTPLHF</sequence>
<keyword evidence="7" id="KW-0949">S-adenosyl-L-methionine</keyword>
<keyword evidence="8" id="KW-0479">Metal-binding</keyword>
<dbReference type="PROSITE" id="PS51918">
    <property type="entry name" value="RADICAL_SAM"/>
    <property type="match status" value="1"/>
</dbReference>
<dbReference type="SUPFAM" id="SSF102114">
    <property type="entry name" value="Radical SAM enzymes"/>
    <property type="match status" value="1"/>
</dbReference>
<accession>A0ABY0BYD1</accession>
<dbReference type="Pfam" id="PF04055">
    <property type="entry name" value="Radical_SAM"/>
    <property type="match status" value="1"/>
</dbReference>
<evidence type="ECO:0000256" key="13">
    <source>
        <dbReference type="ARBA" id="ARBA00030756"/>
    </source>
</evidence>
<dbReference type="RefSeq" id="WP_126789687.1">
    <property type="nucleotide sequence ID" value="NZ_PIPN01000004.1"/>
</dbReference>
<evidence type="ECO:0000256" key="6">
    <source>
        <dbReference type="ARBA" id="ARBA00022485"/>
    </source>
</evidence>
<comment type="catalytic activity">
    <reaction evidence="1">
        <text>L-lysine = D-beta-lysine</text>
        <dbReference type="Rhea" id="RHEA:44148"/>
        <dbReference type="ChEBI" id="CHEBI:32551"/>
        <dbReference type="ChEBI" id="CHEBI:84138"/>
    </reaction>
</comment>
<evidence type="ECO:0000256" key="4">
    <source>
        <dbReference type="ARBA" id="ARBA00008703"/>
    </source>
</evidence>
<evidence type="ECO:0000256" key="3">
    <source>
        <dbReference type="ARBA" id="ARBA00001966"/>
    </source>
</evidence>
<evidence type="ECO:0000313" key="16">
    <source>
        <dbReference type="Proteomes" id="UP000287410"/>
    </source>
</evidence>
<keyword evidence="12" id="KW-0413">Isomerase</keyword>
<keyword evidence="11" id="KW-0411">Iron-sulfur</keyword>
<dbReference type="InterPro" id="IPR022462">
    <property type="entry name" value="EpmB"/>
</dbReference>
<dbReference type="Gene3D" id="3.20.20.70">
    <property type="entry name" value="Aldolase class I"/>
    <property type="match status" value="1"/>
</dbReference>
<dbReference type="EMBL" id="PIPN01000004">
    <property type="protein sequence ID" value="RUO29420.1"/>
    <property type="molecule type" value="Genomic_DNA"/>
</dbReference>
<protein>
    <recommendedName>
        <fullName evidence="5">L-lysine 2,3-aminomutase</fullName>
    </recommendedName>
    <alternativeName>
        <fullName evidence="13">EF-P post-translational modification enzyme B</fullName>
    </alternativeName>
</protein>
<dbReference type="SFLD" id="SFLDS00029">
    <property type="entry name" value="Radical_SAM"/>
    <property type="match status" value="1"/>
</dbReference>
<dbReference type="CDD" id="cd01335">
    <property type="entry name" value="Radical_SAM"/>
    <property type="match status" value="1"/>
</dbReference>
<proteinExistence type="inferred from homology"/>
<comment type="cofactor">
    <cofactor evidence="3">
        <name>[4Fe-4S] cluster</name>
        <dbReference type="ChEBI" id="CHEBI:49883"/>
    </cofactor>
</comment>
<evidence type="ECO:0000256" key="1">
    <source>
        <dbReference type="ARBA" id="ARBA00001352"/>
    </source>
</evidence>
<dbReference type="SFLD" id="SFLDG01070">
    <property type="entry name" value="PLP-dependent"/>
    <property type="match status" value="1"/>
</dbReference>
<gene>
    <name evidence="15" type="primary">epmB</name>
    <name evidence="15" type="ORF">CWE12_10615</name>
</gene>
<evidence type="ECO:0000256" key="2">
    <source>
        <dbReference type="ARBA" id="ARBA00001933"/>
    </source>
</evidence>
<evidence type="ECO:0000256" key="12">
    <source>
        <dbReference type="ARBA" id="ARBA00023235"/>
    </source>
</evidence>
<evidence type="ECO:0000256" key="11">
    <source>
        <dbReference type="ARBA" id="ARBA00023014"/>
    </source>
</evidence>
<evidence type="ECO:0000259" key="14">
    <source>
        <dbReference type="PROSITE" id="PS51918"/>
    </source>
</evidence>
<dbReference type="PIRSF" id="PIRSF004911">
    <property type="entry name" value="DUF160"/>
    <property type="match status" value="1"/>
</dbReference>
<keyword evidence="9" id="KW-0663">Pyridoxal phosphate</keyword>
<organism evidence="15 16">
    <name type="scientific">Aliidiomarina sedimenti</name>
    <dbReference type="NCBI Taxonomy" id="1933879"/>
    <lineage>
        <taxon>Bacteria</taxon>
        <taxon>Pseudomonadati</taxon>
        <taxon>Pseudomonadota</taxon>
        <taxon>Gammaproteobacteria</taxon>
        <taxon>Alteromonadales</taxon>
        <taxon>Idiomarinaceae</taxon>
        <taxon>Aliidiomarina</taxon>
    </lineage>
</organism>
<keyword evidence="6" id="KW-0004">4Fe-4S</keyword>
<feature type="domain" description="Radical SAM core" evidence="14">
    <location>
        <begin position="108"/>
        <end position="331"/>
    </location>
</feature>